<name>A0A3G1A483_9CREN</name>
<feature type="coiled-coil region" evidence="1">
    <location>
        <begin position="434"/>
        <end position="520"/>
    </location>
</feature>
<evidence type="ECO:0000313" key="2">
    <source>
        <dbReference type="EMBL" id="AJB41150.1"/>
    </source>
</evidence>
<dbReference type="InterPro" id="IPR007408">
    <property type="entry name" value="DUF460"/>
</dbReference>
<dbReference type="AlphaFoldDB" id="A0A3G1A483"/>
<feature type="coiled-coil region" evidence="1">
    <location>
        <begin position="624"/>
        <end position="653"/>
    </location>
</feature>
<dbReference type="Pfam" id="PF04312">
    <property type="entry name" value="DUF460"/>
    <property type="match status" value="1"/>
</dbReference>
<sequence>MLLRRILGLDVLPGSSPQGASLLFAAVLAVDGKVVEKWREVDLDKIVEIVSDRNVEALALDNVYELAANIDELSRFLKRFPRSPRIIQVTFIDGETVSIEALCALTGICSGKLDPLQTAEVCALLAYNGVGAEALVFEEETLIRVGRGRVPGQGGMSRERFKRNIELQVKRKVREISEALRKNSLDYDLFIRKSGEGLTGATFIVYASREKLNGLVKNEDGHELFVRIEPVSREKIEFQPLGAKVSYKPLTEKYLIVGIDPGMSTGYAVLDLNGRVLSLETGRLLGRGDLMRRLYSIGKPVVIATDVNPPPAYIRKIAATLGCQLFVPSRSLSIDEKRRLALEAAEAWGLKVKTSHERDSLAAAYKAFLYYRPLFEEVEKEGEKYDLPVPIDEAKLLVIRGKPVSIAIQEAMRKYVGLRLPLERFEKFSAGTEIEKMQGELEFLKRVVEELVHENNLLRHELRKSEERAQRSEEALKRLLQLRELGKRLNPEFSKMEARIEMLQSEINSLKSVLENTILEEKRLKETMYSVVLGEKIAVLKLSRLLDKSGLRARYLFVDKELPEDYLFRVLGEIKPPSANLYVFFRNQHELQRVKGKLPIGTIPLSIDWVNGVEDIGDFVVLPIEEIEKAVNRQGEEMEKEKLRRLLVDYREERRRSMGRI</sequence>
<evidence type="ECO:0008006" key="4">
    <source>
        <dbReference type="Google" id="ProtNLM"/>
    </source>
</evidence>
<dbReference type="EMBL" id="CP007493">
    <property type="protein sequence ID" value="AJB41150.1"/>
    <property type="molecule type" value="Genomic_DNA"/>
</dbReference>
<dbReference type="RefSeq" id="WP_052886395.1">
    <property type="nucleotide sequence ID" value="NZ_CP007493.1"/>
</dbReference>
<accession>A0A3G1A483</accession>
<dbReference type="Proteomes" id="UP000266720">
    <property type="component" value="Chromosome"/>
</dbReference>
<dbReference type="PANTHER" id="PTHR40707:SF1">
    <property type="entry name" value="DUF460 DOMAIN-CONTAINING PROTEIN"/>
    <property type="match status" value="1"/>
</dbReference>
<protein>
    <recommendedName>
        <fullName evidence="4">DUF460 domain-containing protein</fullName>
    </recommendedName>
</protein>
<dbReference type="PANTHER" id="PTHR40707">
    <property type="entry name" value="POSSIBLE NUCLEASE OF RNASE H FOLD, RUVC/YQGF FAMILY"/>
    <property type="match status" value="1"/>
</dbReference>
<keyword evidence="1" id="KW-0175">Coiled coil</keyword>
<evidence type="ECO:0000256" key="1">
    <source>
        <dbReference type="SAM" id="Coils"/>
    </source>
</evidence>
<organism evidence="2 3">
    <name type="scientific">Thermofilum adornatum 1505</name>
    <dbReference type="NCBI Taxonomy" id="697581"/>
    <lineage>
        <taxon>Archaea</taxon>
        <taxon>Thermoproteota</taxon>
        <taxon>Thermoprotei</taxon>
        <taxon>Thermofilales</taxon>
        <taxon>Thermofilaceae</taxon>
        <taxon>Thermofilum</taxon>
    </lineage>
</organism>
<proteinExistence type="predicted"/>
<dbReference type="STRING" id="697581.TCARB_0072"/>
<evidence type="ECO:0000313" key="3">
    <source>
        <dbReference type="Proteomes" id="UP000266720"/>
    </source>
</evidence>
<dbReference type="GeneID" id="25405538"/>
<reference evidence="3" key="1">
    <citation type="book" date="2010" name="EXTREMOPHILES" publisher="0:0-0">
        <title>Complete genome sequences of ten hyperthermophilic archaea reveal their metabolic capabilities and possible ecological roles.</title>
        <editorList>
            <person name="?"/>
        </editorList>
        <authorList>
            <person name="Ravin N.V."/>
            <person name="Mardanov A.V."/>
            <person name="Bonch-Osmolovskaya E.A."/>
            <person name="Skryabin K.G."/>
        </authorList>
    </citation>
    <scope>NUCLEOTIDE SEQUENCE [LARGE SCALE GENOMIC DNA]</scope>
    <source>
        <strain evidence="3">1505</strain>
    </source>
</reference>
<gene>
    <name evidence="2" type="ORF">TCARB_0072</name>
</gene>
<dbReference type="KEGG" id="tcb:TCARB_0072"/>